<dbReference type="Pfam" id="PF00443">
    <property type="entry name" value="UCH"/>
    <property type="match status" value="1"/>
</dbReference>
<comment type="similarity">
    <text evidence="1 2">Belongs to the peptidase C19 family.</text>
</comment>
<dbReference type="CDD" id="cd02659">
    <property type="entry name" value="peptidase_C19C"/>
    <property type="match status" value="1"/>
</dbReference>
<dbReference type="GO" id="GO:0005634">
    <property type="term" value="C:nucleus"/>
    <property type="evidence" value="ECO:0007669"/>
    <property type="project" value="TreeGrafter"/>
</dbReference>
<dbReference type="GO" id="GO:0004843">
    <property type="term" value="F:cysteine-type deubiquitinase activity"/>
    <property type="evidence" value="ECO:0007669"/>
    <property type="project" value="UniProtKB-UniRule"/>
</dbReference>
<dbReference type="GO" id="GO:0016579">
    <property type="term" value="P:protein deubiquitination"/>
    <property type="evidence" value="ECO:0007669"/>
    <property type="project" value="InterPro"/>
</dbReference>
<dbReference type="FunFam" id="3.90.70.10:FF:000241">
    <property type="entry name" value="Ubiquitin carboxyl-terminal hydrolase"/>
    <property type="match status" value="1"/>
</dbReference>
<dbReference type="VEuPathDB" id="VectorBase:HLOH_054775"/>
<dbReference type="InterPro" id="IPR001394">
    <property type="entry name" value="Peptidase_C19_UCH"/>
</dbReference>
<evidence type="ECO:0000256" key="2">
    <source>
        <dbReference type="RuleBase" id="RU366025"/>
    </source>
</evidence>
<dbReference type="OrthoDB" id="289038at2759"/>
<feature type="domain" description="USP" evidence="4">
    <location>
        <begin position="151"/>
        <end position="494"/>
    </location>
</feature>
<dbReference type="GO" id="GO:0005829">
    <property type="term" value="C:cytosol"/>
    <property type="evidence" value="ECO:0007669"/>
    <property type="project" value="TreeGrafter"/>
</dbReference>
<keyword evidence="2" id="KW-0378">Hydrolase</keyword>
<comment type="caution">
    <text evidence="5">The sequence shown here is derived from an EMBL/GenBank/DDBJ whole genome shotgun (WGS) entry which is preliminary data.</text>
</comment>
<dbReference type="AlphaFoldDB" id="A0A9J6H183"/>
<dbReference type="Pfam" id="PF25985">
    <property type="entry name" value="Ubiquitin_USP47_N"/>
    <property type="match status" value="1"/>
</dbReference>
<dbReference type="InterPro" id="IPR050164">
    <property type="entry name" value="Peptidase_C19"/>
</dbReference>
<dbReference type="InterPro" id="IPR028889">
    <property type="entry name" value="USP"/>
</dbReference>
<dbReference type="InterPro" id="IPR038765">
    <property type="entry name" value="Papain-like_cys_pep_sf"/>
</dbReference>
<dbReference type="PROSITE" id="PS50235">
    <property type="entry name" value="USP_3"/>
    <property type="match status" value="1"/>
</dbReference>
<organism evidence="5 6">
    <name type="scientific">Haemaphysalis longicornis</name>
    <name type="common">Bush tick</name>
    <dbReference type="NCBI Taxonomy" id="44386"/>
    <lineage>
        <taxon>Eukaryota</taxon>
        <taxon>Metazoa</taxon>
        <taxon>Ecdysozoa</taxon>
        <taxon>Arthropoda</taxon>
        <taxon>Chelicerata</taxon>
        <taxon>Arachnida</taxon>
        <taxon>Acari</taxon>
        <taxon>Parasitiformes</taxon>
        <taxon>Ixodida</taxon>
        <taxon>Ixodoidea</taxon>
        <taxon>Ixodidae</taxon>
        <taxon>Haemaphysalinae</taxon>
        <taxon>Haemaphysalis</taxon>
    </lineage>
</organism>
<sequence length="884" mass="98962">MSKVPAKTEAQALCIIRDMTTSQAMAPKATILVPASTTATEMMERVGRHFGYTTDSFELLLQRITDGDTVAVHVCEDQTLEEMRFYVDGVSRNMLVIYDRNREPPKRLMANGPPSAGNSASETAYWVRNSRGAAGESKYYPPDTREATGYVGLVNQAMTCYLNSLLQTLYMTPEFRNALYRWEFDGTEQDAAKSIPFQLQKLFLLLQTSSRPAIGTTDLTTSFGWDSSEAWQQHDVQELCRVMFDALEHKFKHTDQAKLICQLYEGKLKDYVKCLECGSESAREDTFLDVPLVVRPFGSTRSYGSVEEALRAFVTPETLDGSNQYHCERCGRKCDAHKGLKFVRFPYLLTLQLKRFDFDPATMHRIKLNDKQPEVNGPCGNDAASDDEGIDVGGGTDASSVNTRNLRRSGETGPYLYELFSIMVHSGSANGGHYYAYVKSFTEGQWYCFNDAQVSRVNYDEIRKTYGGGPSRAGYYVSAYSSSTNAYMLMYRQVDKEQNAEPMTPEQFPAHLRELLESMREAEERERLQKEIDRSMCKVKLFCLHPLKHTMQEMRLKVHKDATVDEATQTAHQIMGLEGVVPVECCRLVLYDDMNESLECSLEDVSHQSIGQILGGVKPTYNCDLLLEVRRPHERFRPYKPGGTTVKVHVVNVDMNEIGRAVVVRGLKTQSVAEFKAQVAEQLMLPSSNMRMVLENYHNNLELLTVPERSLKAEGFGKSNSVYIEFLHEEDASLPFRESRFFEILDRHVNTIVLHVGLPPEHEVLLERQSMAASSSEGGDQQRYGNAEEDGGTGGGPRLLAQQTQTSNPALSDGYDSDHCDSSSSGCQGTGGDQSEDSSLTDSERTLVGDDISPRNNSPDLTADDDGAGPRPRPVLYPRTLSLD</sequence>
<name>A0A9J6H183_HAELO</name>
<dbReference type="EC" id="3.4.19.12" evidence="2"/>
<dbReference type="Gene3D" id="3.90.70.10">
    <property type="entry name" value="Cysteine proteinases"/>
    <property type="match status" value="1"/>
</dbReference>
<feature type="compositionally biased region" description="Polar residues" evidence="3">
    <location>
        <begin position="801"/>
        <end position="810"/>
    </location>
</feature>
<dbReference type="SUPFAM" id="SSF54001">
    <property type="entry name" value="Cysteine proteinases"/>
    <property type="match status" value="1"/>
</dbReference>
<keyword evidence="2" id="KW-0833">Ubl conjugation pathway</keyword>
<comment type="catalytic activity">
    <reaction evidence="2">
        <text>Thiol-dependent hydrolysis of ester, thioester, amide, peptide and isopeptide bonds formed by the C-terminal Gly of ubiquitin (a 76-residue protein attached to proteins as an intracellular targeting signal).</text>
        <dbReference type="EC" id="3.4.19.12"/>
    </reaction>
</comment>
<feature type="region of interest" description="Disordered" evidence="3">
    <location>
        <begin position="372"/>
        <end position="405"/>
    </location>
</feature>
<evidence type="ECO:0000313" key="6">
    <source>
        <dbReference type="Proteomes" id="UP000821853"/>
    </source>
</evidence>
<evidence type="ECO:0000256" key="1">
    <source>
        <dbReference type="ARBA" id="ARBA00009085"/>
    </source>
</evidence>
<evidence type="ECO:0000313" key="5">
    <source>
        <dbReference type="EMBL" id="KAH9380776.1"/>
    </source>
</evidence>
<dbReference type="PANTHER" id="PTHR24006:SF702">
    <property type="entry name" value="UBIQUITIN CARBOXYL-TERMINAL HYDROLASE 47"/>
    <property type="match status" value="1"/>
</dbReference>
<gene>
    <name evidence="5" type="ORF">HPB48_008842</name>
</gene>
<dbReference type="InterPro" id="IPR018200">
    <property type="entry name" value="USP_CS"/>
</dbReference>
<evidence type="ECO:0000259" key="4">
    <source>
        <dbReference type="PROSITE" id="PS50235"/>
    </source>
</evidence>
<evidence type="ECO:0000256" key="3">
    <source>
        <dbReference type="SAM" id="MobiDB-lite"/>
    </source>
</evidence>
<keyword evidence="2" id="KW-0788">Thiol protease</keyword>
<keyword evidence="2" id="KW-0645">Protease</keyword>
<proteinExistence type="inferred from homology"/>
<dbReference type="PROSITE" id="PS00973">
    <property type="entry name" value="USP_2"/>
    <property type="match status" value="1"/>
</dbReference>
<dbReference type="OMA" id="MNESLEC"/>
<dbReference type="PANTHER" id="PTHR24006">
    <property type="entry name" value="UBIQUITIN CARBOXYL-TERMINAL HYDROLASE"/>
    <property type="match status" value="1"/>
</dbReference>
<keyword evidence="6" id="KW-1185">Reference proteome</keyword>
<feature type="region of interest" description="Disordered" evidence="3">
    <location>
        <begin position="771"/>
        <end position="884"/>
    </location>
</feature>
<dbReference type="Proteomes" id="UP000821853">
    <property type="component" value="Chromosome 8"/>
</dbReference>
<reference evidence="5 6" key="1">
    <citation type="journal article" date="2020" name="Cell">
        <title>Large-Scale Comparative Analyses of Tick Genomes Elucidate Their Genetic Diversity and Vector Capacities.</title>
        <authorList>
            <consortium name="Tick Genome and Microbiome Consortium (TIGMIC)"/>
            <person name="Jia N."/>
            <person name="Wang J."/>
            <person name="Shi W."/>
            <person name="Du L."/>
            <person name="Sun Y."/>
            <person name="Zhan W."/>
            <person name="Jiang J.F."/>
            <person name="Wang Q."/>
            <person name="Zhang B."/>
            <person name="Ji P."/>
            <person name="Bell-Sakyi L."/>
            <person name="Cui X.M."/>
            <person name="Yuan T.T."/>
            <person name="Jiang B.G."/>
            <person name="Yang W.F."/>
            <person name="Lam T.T."/>
            <person name="Chang Q.C."/>
            <person name="Ding S.J."/>
            <person name="Wang X.J."/>
            <person name="Zhu J.G."/>
            <person name="Ruan X.D."/>
            <person name="Zhao L."/>
            <person name="Wei J.T."/>
            <person name="Ye R.Z."/>
            <person name="Que T.C."/>
            <person name="Du C.H."/>
            <person name="Zhou Y.H."/>
            <person name="Cheng J.X."/>
            <person name="Dai P.F."/>
            <person name="Guo W.B."/>
            <person name="Han X.H."/>
            <person name="Huang E.J."/>
            <person name="Li L.F."/>
            <person name="Wei W."/>
            <person name="Gao Y.C."/>
            <person name="Liu J.Z."/>
            <person name="Shao H.Z."/>
            <person name="Wang X."/>
            <person name="Wang C.C."/>
            <person name="Yang T.C."/>
            <person name="Huo Q.B."/>
            <person name="Li W."/>
            <person name="Chen H.Y."/>
            <person name="Chen S.E."/>
            <person name="Zhou L.G."/>
            <person name="Ni X.B."/>
            <person name="Tian J.H."/>
            <person name="Sheng Y."/>
            <person name="Liu T."/>
            <person name="Pan Y.S."/>
            <person name="Xia L.Y."/>
            <person name="Li J."/>
            <person name="Zhao F."/>
            <person name="Cao W.C."/>
        </authorList>
    </citation>
    <scope>NUCLEOTIDE SEQUENCE [LARGE SCALE GENOMIC DNA]</scope>
    <source>
        <strain evidence="5">HaeL-2018</strain>
    </source>
</reference>
<dbReference type="PROSITE" id="PS00972">
    <property type="entry name" value="USP_1"/>
    <property type="match status" value="1"/>
</dbReference>
<dbReference type="EMBL" id="JABSTR010000010">
    <property type="protein sequence ID" value="KAH9380776.1"/>
    <property type="molecule type" value="Genomic_DNA"/>
</dbReference>
<protein>
    <recommendedName>
        <fullName evidence="2">Ubiquitin carboxyl-terminal hydrolase</fullName>
        <ecNumber evidence="2">3.4.19.12</ecNumber>
    </recommendedName>
</protein>
<dbReference type="GO" id="GO:0006508">
    <property type="term" value="P:proteolysis"/>
    <property type="evidence" value="ECO:0007669"/>
    <property type="project" value="UniProtKB-KW"/>
</dbReference>
<accession>A0A9J6H183</accession>